<organism evidence="1">
    <name type="scientific">viral metagenome</name>
    <dbReference type="NCBI Taxonomy" id="1070528"/>
    <lineage>
        <taxon>unclassified sequences</taxon>
        <taxon>metagenomes</taxon>
        <taxon>organismal metagenomes</taxon>
    </lineage>
</organism>
<accession>A0A6C0IL23</accession>
<dbReference type="AlphaFoldDB" id="A0A6C0IL23"/>
<proteinExistence type="predicted"/>
<reference evidence="1" key="1">
    <citation type="journal article" date="2020" name="Nature">
        <title>Giant virus diversity and host interactions through global metagenomics.</title>
        <authorList>
            <person name="Schulz F."/>
            <person name="Roux S."/>
            <person name="Paez-Espino D."/>
            <person name="Jungbluth S."/>
            <person name="Walsh D.A."/>
            <person name="Denef V.J."/>
            <person name="McMahon K.D."/>
            <person name="Konstantinidis K.T."/>
            <person name="Eloe-Fadrosh E.A."/>
            <person name="Kyrpides N.C."/>
            <person name="Woyke T."/>
        </authorList>
    </citation>
    <scope>NUCLEOTIDE SEQUENCE</scope>
    <source>
        <strain evidence="1">GVMAG-M-3300024258-14</strain>
    </source>
</reference>
<dbReference type="EMBL" id="MN740211">
    <property type="protein sequence ID" value="QHT93894.1"/>
    <property type="molecule type" value="Genomic_DNA"/>
</dbReference>
<name>A0A6C0IL23_9ZZZZ</name>
<sequence>MKQFEINNIIKDFTISVNNFSCISNDISGTHYEINHRYINFEKLYSKLPLYYDNLDEICDGIYVWMLLTCDEDLPKMYIIQCQNINELGTKHSNIIKRLCTYFKKSNIVMHYAGELKKSNNTIQMNFSSGSFMREVFEDNERMNMISIIDYDYRFNYINDIFTFLYIKKYKNLKISFTQNDNETFITKENLPLKKEHFNLYKECNCEIFIFYSVTECKQYLENKKQWECYYHKINLYEINKLKYDFIVPPEKPVFKFEGIPF</sequence>
<evidence type="ECO:0000313" key="1">
    <source>
        <dbReference type="EMBL" id="QHT93894.1"/>
    </source>
</evidence>
<protein>
    <submittedName>
        <fullName evidence="1">Uncharacterized protein</fullName>
    </submittedName>
</protein>